<dbReference type="PANTHER" id="PTHR21268:SF2">
    <property type="entry name" value="NADH DEHYDROGENASE [UBIQUINONE] IRON-SULFUR PROTEIN 5"/>
    <property type="match status" value="1"/>
</dbReference>
<dbReference type="AlphaFoldDB" id="A0AAE1LPV6"/>
<keyword evidence="2" id="KW-1185">Reference proteome</keyword>
<dbReference type="EMBL" id="JAHWGI010001285">
    <property type="protein sequence ID" value="KAK3927290.1"/>
    <property type="molecule type" value="Genomic_DNA"/>
</dbReference>
<proteinExistence type="predicted"/>
<reference evidence="1" key="2">
    <citation type="journal article" date="2023" name="BMC Genomics">
        <title>Pest status, molecular evolution, and epigenetic factors derived from the genome assembly of Frankliniella fusca, a thysanopteran phytovirus vector.</title>
        <authorList>
            <person name="Catto M.A."/>
            <person name="Labadie P.E."/>
            <person name="Jacobson A.L."/>
            <person name="Kennedy G.G."/>
            <person name="Srinivasan R."/>
            <person name="Hunt B.G."/>
        </authorList>
    </citation>
    <scope>NUCLEOTIDE SEQUENCE</scope>
    <source>
        <strain evidence="1">PL_HMW_Pooled</strain>
    </source>
</reference>
<evidence type="ECO:0000313" key="1">
    <source>
        <dbReference type="EMBL" id="KAK3927290.1"/>
    </source>
</evidence>
<protein>
    <submittedName>
        <fullName evidence="1">NADH dehydrogenase [ubiquinone] iron-sulfur protein 5</fullName>
    </submittedName>
</protein>
<evidence type="ECO:0000313" key="2">
    <source>
        <dbReference type="Proteomes" id="UP001219518"/>
    </source>
</evidence>
<reference evidence="1" key="1">
    <citation type="submission" date="2021-07" db="EMBL/GenBank/DDBJ databases">
        <authorList>
            <person name="Catto M.A."/>
            <person name="Jacobson A."/>
            <person name="Kennedy G."/>
            <person name="Labadie P."/>
            <person name="Hunt B.G."/>
            <person name="Srinivasan R."/>
        </authorList>
    </citation>
    <scope>NUCLEOTIDE SEQUENCE</scope>
    <source>
        <strain evidence="1">PL_HMW_Pooled</strain>
        <tissue evidence="1">Head</tissue>
    </source>
</reference>
<accession>A0AAE1LPV6</accession>
<sequence length="122" mass="14518">MESSILRDNPLKYRRGGFYYHLMPLMVGPLWPSPLTDFTAPILSNQEGPLFCAQMEMMMLNCLEQYGFNRGHKMCGGYIQDLNECTMKDFERTRIQIMQEERRRKFRDGKLEKQYEECPPHI</sequence>
<comment type="caution">
    <text evidence="1">The sequence shown here is derived from an EMBL/GenBank/DDBJ whole genome shotgun (WGS) entry which is preliminary data.</text>
</comment>
<name>A0AAE1LPV6_9NEOP</name>
<dbReference type="PANTHER" id="PTHR21268">
    <property type="entry name" value="NADH DEHYDROGENASE [UBIQUINONE] IRON-SULFUR PROTEIN 5"/>
    <property type="match status" value="1"/>
</dbReference>
<gene>
    <name evidence="1" type="ORF">KUF71_015574</name>
</gene>
<organism evidence="1 2">
    <name type="scientific">Frankliniella fusca</name>
    <dbReference type="NCBI Taxonomy" id="407009"/>
    <lineage>
        <taxon>Eukaryota</taxon>
        <taxon>Metazoa</taxon>
        <taxon>Ecdysozoa</taxon>
        <taxon>Arthropoda</taxon>
        <taxon>Hexapoda</taxon>
        <taxon>Insecta</taxon>
        <taxon>Pterygota</taxon>
        <taxon>Neoptera</taxon>
        <taxon>Paraneoptera</taxon>
        <taxon>Thysanoptera</taxon>
        <taxon>Terebrantia</taxon>
        <taxon>Thripoidea</taxon>
        <taxon>Thripidae</taxon>
        <taxon>Frankliniella</taxon>
    </lineage>
</organism>
<dbReference type="Proteomes" id="UP001219518">
    <property type="component" value="Unassembled WGS sequence"/>
</dbReference>